<comment type="caution">
    <text evidence="2">The sequence shown here is derived from an EMBL/GenBank/DDBJ whole genome shotgun (WGS) entry which is preliminary data.</text>
</comment>
<protein>
    <submittedName>
        <fullName evidence="2">Uncharacterized protein</fullName>
    </submittedName>
</protein>
<proteinExistence type="predicted"/>
<evidence type="ECO:0000256" key="1">
    <source>
        <dbReference type="SAM" id="SignalP"/>
    </source>
</evidence>
<sequence length="206" mass="23417">MHHIKLRIAAMIVWGSLIFLSLNAKAQLHAPASVAAEAQIAFDHFPELKNVPVTIRVKHSYCTGKTRPTFISCFLPRNKRSYVITISDHTIDTLTPLLFENLPEPARIGLIGHEISHVADFVQQSTAKSWATAAGHLSRHYMDSLEYHTDLICIRHGLGANLEAWSSYIRATMHTRYWRGADFVIKGDDHYERYMNPDTIESYMTP</sequence>
<keyword evidence="1" id="KW-0732">Signal</keyword>
<dbReference type="RefSeq" id="WP_046367787.1">
    <property type="nucleotide sequence ID" value="NZ_BBWV01000001.1"/>
</dbReference>
<feature type="chain" id="PRO_5002429977" evidence="1">
    <location>
        <begin position="27"/>
        <end position="206"/>
    </location>
</feature>
<name>A0A0E9MY18_9BACT</name>
<evidence type="ECO:0000313" key="2">
    <source>
        <dbReference type="EMBL" id="GAO42020.1"/>
    </source>
</evidence>
<dbReference type="AlphaFoldDB" id="A0A0E9MY18"/>
<accession>A0A0E9MY18</accession>
<evidence type="ECO:0000313" key="3">
    <source>
        <dbReference type="Proteomes" id="UP000033121"/>
    </source>
</evidence>
<gene>
    <name evidence="2" type="ORF">FPE01S_01_10330</name>
</gene>
<keyword evidence="3" id="KW-1185">Reference proteome</keyword>
<dbReference type="Proteomes" id="UP000033121">
    <property type="component" value="Unassembled WGS sequence"/>
</dbReference>
<feature type="signal peptide" evidence="1">
    <location>
        <begin position="1"/>
        <end position="26"/>
    </location>
</feature>
<reference evidence="2 3" key="1">
    <citation type="submission" date="2015-04" db="EMBL/GenBank/DDBJ databases">
        <title>Whole genome shotgun sequence of Flavihumibacter petaseus NBRC 106054.</title>
        <authorList>
            <person name="Miyazawa S."/>
            <person name="Hosoyama A."/>
            <person name="Hashimoto M."/>
            <person name="Noguchi M."/>
            <person name="Tsuchikane K."/>
            <person name="Ohji S."/>
            <person name="Yamazoe A."/>
            <person name="Ichikawa N."/>
            <person name="Kimura A."/>
            <person name="Fujita N."/>
        </authorList>
    </citation>
    <scope>NUCLEOTIDE SEQUENCE [LARGE SCALE GENOMIC DNA]</scope>
    <source>
        <strain evidence="2 3">NBRC 106054</strain>
    </source>
</reference>
<dbReference type="STRING" id="1220578.FPE01S_01_10330"/>
<dbReference type="OrthoDB" id="1098088at2"/>
<dbReference type="EMBL" id="BBWV01000001">
    <property type="protein sequence ID" value="GAO42020.1"/>
    <property type="molecule type" value="Genomic_DNA"/>
</dbReference>
<organism evidence="2 3">
    <name type="scientific">Flavihumibacter petaseus NBRC 106054</name>
    <dbReference type="NCBI Taxonomy" id="1220578"/>
    <lineage>
        <taxon>Bacteria</taxon>
        <taxon>Pseudomonadati</taxon>
        <taxon>Bacteroidota</taxon>
        <taxon>Chitinophagia</taxon>
        <taxon>Chitinophagales</taxon>
        <taxon>Chitinophagaceae</taxon>
        <taxon>Flavihumibacter</taxon>
    </lineage>
</organism>